<dbReference type="CDD" id="cd07993">
    <property type="entry name" value="LPLAT_DHAPAT-like"/>
    <property type="match status" value="1"/>
</dbReference>
<keyword evidence="9" id="KW-1185">Reference proteome</keyword>
<keyword evidence="5 6" id="KW-0012">Acyltransferase</keyword>
<dbReference type="GO" id="GO:0012505">
    <property type="term" value="C:endomembrane system"/>
    <property type="evidence" value="ECO:0007669"/>
    <property type="project" value="UniProtKB-SubCell"/>
</dbReference>
<dbReference type="Pfam" id="PF01553">
    <property type="entry name" value="Acyltransferase"/>
    <property type="match status" value="1"/>
</dbReference>
<evidence type="ECO:0000256" key="6">
    <source>
        <dbReference type="PIRNR" id="PIRNR000437"/>
    </source>
</evidence>
<dbReference type="InterPro" id="IPR041728">
    <property type="entry name" value="GPAT/DHAPAT_LPLAT"/>
</dbReference>
<evidence type="ECO:0000313" key="8">
    <source>
        <dbReference type="EMBL" id="CAK1583463.1"/>
    </source>
</evidence>
<sequence>MSEKVQFIDILAPINTQFGIVKFMTRPWNPKPTLIMDSYYTPEELKKIVVRSTYIDSFIEAESIRSGVRKEELVKKVKAHLEEMGLDKKMHLTRWLGIVSLKIAFMMKIGIFVNEPAILKFKEQMGKNPVLFLPTHRSYADFCVLTFMCYYYDIELPAVAAGIDFSSMAIVGQRMRETGAFFIRRSIVGDPLYAATLKQYVRTLVAKHCAPIEFFVEGTRSRSNKSMMPKYGILSMSLVPYFTGEVPDITIVPVNLSYDRIVEQTLFAYEHIGVPKPKETTGGLLKALRSLNDHFGYIYVNIGTEISLKEYLGNQNFVTSDSSKPVSLQQLTPEQQSQVQDVAHEVVSLQQNIVVATISNLLALVLMDCLVRSEALDLDRFLEELEWMVGVLNGLGASVYESDVKKSLQRILVVHHQMVSMDRERRLRLVAGDLMEVSNEVKAKMKGHILSAETMAYAIPIIQLQMYINPVLHHIVPPALVYVIVKRGIIIREKLATDYHLLRKLLKHEFFHIDRTEKDIFNNAIEYCIRNNIIVENENALTVGDAEKLQFLLKWSVYPALTTLMVCQDVMIEKERCENKQLLKLIQQRVEASGLHPYCLSLEATANCLQGLVLAGALIRHKKEKEMLFEVVPATMNNCRQLVSSVLPAMNVQFGRDNAVFMFNVRVSSRL</sequence>
<keyword evidence="3 6" id="KW-0808">Transferase</keyword>
<dbReference type="PANTHER" id="PTHR12563:SF17">
    <property type="entry name" value="DIHYDROXYACETONE PHOSPHATE ACYLTRANSFERASE"/>
    <property type="match status" value="1"/>
</dbReference>
<evidence type="ECO:0000256" key="4">
    <source>
        <dbReference type="ARBA" id="ARBA00023136"/>
    </source>
</evidence>
<organism evidence="8 9">
    <name type="scientific">Parnassius mnemosyne</name>
    <name type="common">clouded apollo</name>
    <dbReference type="NCBI Taxonomy" id="213953"/>
    <lineage>
        <taxon>Eukaryota</taxon>
        <taxon>Metazoa</taxon>
        <taxon>Ecdysozoa</taxon>
        <taxon>Arthropoda</taxon>
        <taxon>Hexapoda</taxon>
        <taxon>Insecta</taxon>
        <taxon>Pterygota</taxon>
        <taxon>Neoptera</taxon>
        <taxon>Endopterygota</taxon>
        <taxon>Lepidoptera</taxon>
        <taxon>Glossata</taxon>
        <taxon>Ditrysia</taxon>
        <taxon>Papilionoidea</taxon>
        <taxon>Papilionidae</taxon>
        <taxon>Parnassiinae</taxon>
        <taxon>Parnassini</taxon>
        <taxon>Parnassius</taxon>
        <taxon>Driopa</taxon>
    </lineage>
</organism>
<evidence type="ECO:0000259" key="7">
    <source>
        <dbReference type="SMART" id="SM00563"/>
    </source>
</evidence>
<evidence type="ECO:0000313" key="9">
    <source>
        <dbReference type="Proteomes" id="UP001314205"/>
    </source>
</evidence>
<dbReference type="SUPFAM" id="SSF69593">
    <property type="entry name" value="Glycerol-3-phosphate (1)-acyltransferase"/>
    <property type="match status" value="1"/>
</dbReference>
<accession>A0AAV1KK74</accession>
<dbReference type="InterPro" id="IPR045520">
    <property type="entry name" value="GPAT/DHAPAT_C"/>
</dbReference>
<dbReference type="GO" id="GO:0005778">
    <property type="term" value="C:peroxisomal membrane"/>
    <property type="evidence" value="ECO:0007669"/>
    <property type="project" value="TreeGrafter"/>
</dbReference>
<name>A0AAV1KK74_9NEOP</name>
<dbReference type="GO" id="GO:0008611">
    <property type="term" value="P:ether lipid biosynthetic process"/>
    <property type="evidence" value="ECO:0007669"/>
    <property type="project" value="TreeGrafter"/>
</dbReference>
<dbReference type="GO" id="GO:0008654">
    <property type="term" value="P:phospholipid biosynthetic process"/>
    <property type="evidence" value="ECO:0007669"/>
    <property type="project" value="TreeGrafter"/>
</dbReference>
<feature type="domain" description="Phospholipid/glycerol acyltransferase" evidence="7">
    <location>
        <begin position="130"/>
        <end position="259"/>
    </location>
</feature>
<dbReference type="PIRSF" id="PIRSF000437">
    <property type="entry name" value="GPAT_DHAPAT"/>
    <property type="match status" value="1"/>
</dbReference>
<dbReference type="Proteomes" id="UP001314205">
    <property type="component" value="Unassembled WGS sequence"/>
</dbReference>
<dbReference type="GO" id="GO:0016287">
    <property type="term" value="F:glycerone-phosphate O-acyltransferase activity"/>
    <property type="evidence" value="ECO:0007669"/>
    <property type="project" value="TreeGrafter"/>
</dbReference>
<dbReference type="SMART" id="SM00563">
    <property type="entry name" value="PlsC"/>
    <property type="match status" value="1"/>
</dbReference>
<proteinExistence type="inferred from homology"/>
<protein>
    <recommendedName>
        <fullName evidence="7">Phospholipid/glycerol acyltransferase domain-containing protein</fullName>
    </recommendedName>
</protein>
<dbReference type="GO" id="GO:0006631">
    <property type="term" value="P:fatty acid metabolic process"/>
    <property type="evidence" value="ECO:0007669"/>
    <property type="project" value="TreeGrafter"/>
</dbReference>
<dbReference type="InterPro" id="IPR002123">
    <property type="entry name" value="Plipid/glycerol_acylTrfase"/>
</dbReference>
<evidence type="ECO:0000256" key="5">
    <source>
        <dbReference type="ARBA" id="ARBA00023315"/>
    </source>
</evidence>
<dbReference type="PANTHER" id="PTHR12563">
    <property type="entry name" value="GLYCEROL-3-PHOSPHATE ACYLTRANSFERASE"/>
    <property type="match status" value="1"/>
</dbReference>
<dbReference type="GO" id="GO:0031966">
    <property type="term" value="C:mitochondrial membrane"/>
    <property type="evidence" value="ECO:0007669"/>
    <property type="project" value="TreeGrafter"/>
</dbReference>
<dbReference type="EMBL" id="CAVLGL010000057">
    <property type="protein sequence ID" value="CAK1583463.1"/>
    <property type="molecule type" value="Genomic_DNA"/>
</dbReference>
<evidence type="ECO:0000256" key="1">
    <source>
        <dbReference type="ARBA" id="ARBA00004184"/>
    </source>
</evidence>
<keyword evidence="4" id="KW-0472">Membrane</keyword>
<comment type="similarity">
    <text evidence="2 6">Belongs to the GPAT/DAPAT family.</text>
</comment>
<dbReference type="InterPro" id="IPR022284">
    <property type="entry name" value="GPAT/DHAPAT"/>
</dbReference>
<dbReference type="Pfam" id="PF19277">
    <property type="entry name" value="GPAT_C"/>
    <property type="match status" value="1"/>
</dbReference>
<dbReference type="GO" id="GO:0019432">
    <property type="term" value="P:triglyceride biosynthetic process"/>
    <property type="evidence" value="ECO:0007669"/>
    <property type="project" value="TreeGrafter"/>
</dbReference>
<dbReference type="AlphaFoldDB" id="A0AAV1KK74"/>
<dbReference type="GO" id="GO:0004366">
    <property type="term" value="F:glycerol-3-phosphate O-acyltransferase activity"/>
    <property type="evidence" value="ECO:0007669"/>
    <property type="project" value="TreeGrafter"/>
</dbReference>
<comment type="subcellular location">
    <subcellularLocation>
        <location evidence="1">Endomembrane system</location>
        <topology evidence="1">Peripheral membrane protein</topology>
    </subcellularLocation>
</comment>
<evidence type="ECO:0000256" key="2">
    <source>
        <dbReference type="ARBA" id="ARBA00007937"/>
    </source>
</evidence>
<comment type="caution">
    <text evidence="8">The sequence shown here is derived from an EMBL/GenBank/DDBJ whole genome shotgun (WGS) entry which is preliminary data.</text>
</comment>
<reference evidence="8 9" key="1">
    <citation type="submission" date="2023-11" db="EMBL/GenBank/DDBJ databases">
        <authorList>
            <person name="Hedman E."/>
            <person name="Englund M."/>
            <person name="Stromberg M."/>
            <person name="Nyberg Akerstrom W."/>
            <person name="Nylinder S."/>
            <person name="Jareborg N."/>
            <person name="Kallberg Y."/>
            <person name="Kronander E."/>
        </authorList>
    </citation>
    <scope>NUCLEOTIDE SEQUENCE [LARGE SCALE GENOMIC DNA]</scope>
</reference>
<evidence type="ECO:0000256" key="3">
    <source>
        <dbReference type="ARBA" id="ARBA00022679"/>
    </source>
</evidence>
<gene>
    <name evidence="8" type="ORF">PARMNEM_LOCUS4856</name>
</gene>